<dbReference type="Pfam" id="PF12833">
    <property type="entry name" value="HTH_18"/>
    <property type="match status" value="1"/>
</dbReference>
<keyword evidence="1" id="KW-0805">Transcription regulation</keyword>
<dbReference type="PANTHER" id="PTHR43280:SF34">
    <property type="entry name" value="ARAC-FAMILY TRANSCRIPTIONAL REGULATOR"/>
    <property type="match status" value="1"/>
</dbReference>
<evidence type="ECO:0000313" key="7">
    <source>
        <dbReference type="Proteomes" id="UP000238007"/>
    </source>
</evidence>
<gene>
    <name evidence="6" type="ORF">CLV80_106105</name>
</gene>
<dbReference type="Proteomes" id="UP000238007">
    <property type="component" value="Unassembled WGS sequence"/>
</dbReference>
<dbReference type="InterPro" id="IPR020449">
    <property type="entry name" value="Tscrpt_reg_AraC-type_HTH"/>
</dbReference>
<dbReference type="SUPFAM" id="SSF51182">
    <property type="entry name" value="RmlC-like cupins"/>
    <property type="match status" value="1"/>
</dbReference>
<dbReference type="OrthoDB" id="252470at2"/>
<dbReference type="PRINTS" id="PR00032">
    <property type="entry name" value="HTHARAC"/>
</dbReference>
<name>A0A2T0VYC5_9RHOB</name>
<protein>
    <submittedName>
        <fullName evidence="6">AraC family cel operon transcriptional repressor</fullName>
    </submittedName>
</protein>
<keyword evidence="4" id="KW-0804">Transcription</keyword>
<evidence type="ECO:0000313" key="6">
    <source>
        <dbReference type="EMBL" id="PRY77261.1"/>
    </source>
</evidence>
<dbReference type="PROSITE" id="PS00041">
    <property type="entry name" value="HTH_ARAC_FAMILY_1"/>
    <property type="match status" value="1"/>
</dbReference>
<feature type="domain" description="HTH araC/xylS-type" evidence="5">
    <location>
        <begin position="199"/>
        <end position="268"/>
    </location>
</feature>
<dbReference type="Gene3D" id="2.60.120.10">
    <property type="entry name" value="Jelly Rolls"/>
    <property type="match status" value="1"/>
</dbReference>
<evidence type="ECO:0000256" key="3">
    <source>
        <dbReference type="ARBA" id="ARBA00023159"/>
    </source>
</evidence>
<dbReference type="InterPro" id="IPR011051">
    <property type="entry name" value="RmlC_Cupin_sf"/>
</dbReference>
<comment type="caution">
    <text evidence="6">The sequence shown here is derived from an EMBL/GenBank/DDBJ whole genome shotgun (WGS) entry which is preliminary data.</text>
</comment>
<organism evidence="6 7">
    <name type="scientific">Yoonia maritima</name>
    <dbReference type="NCBI Taxonomy" id="1435347"/>
    <lineage>
        <taxon>Bacteria</taxon>
        <taxon>Pseudomonadati</taxon>
        <taxon>Pseudomonadota</taxon>
        <taxon>Alphaproteobacteria</taxon>
        <taxon>Rhodobacterales</taxon>
        <taxon>Paracoccaceae</taxon>
        <taxon>Yoonia</taxon>
    </lineage>
</organism>
<dbReference type="AlphaFoldDB" id="A0A2T0VYC5"/>
<evidence type="ECO:0000256" key="4">
    <source>
        <dbReference type="ARBA" id="ARBA00023163"/>
    </source>
</evidence>
<keyword evidence="3" id="KW-0010">Activator</keyword>
<keyword evidence="2" id="KW-0238">DNA-binding</keyword>
<sequence>MVQTLYHKDILQNRAQIHLTRATLTPQRPKALHTHDFFELFWVQNGQVRHHLPDRTDTLDEGTVCFLQPGQHHALQGRGEHALVVSLCIHPDTIANLGKRHPDLQGHLFWSDAKIALHQRDIRQLATLNHAAVLLERSTCTALHAEAFLLPLCADLTSDIQPKDAPAWLAQACQTAKDPAVFREGSAGLVAITGKAHPHVSRSMRKYYGQTPSDFINNLRMTYAARVLITDSDPISEIARNVGIPNMSHFHKLFRNAYGLTPLQYRHKYQHELVQPQG</sequence>
<evidence type="ECO:0000259" key="5">
    <source>
        <dbReference type="PROSITE" id="PS01124"/>
    </source>
</evidence>
<dbReference type="InterPro" id="IPR014710">
    <property type="entry name" value="RmlC-like_jellyroll"/>
</dbReference>
<reference evidence="6 7" key="1">
    <citation type="submission" date="2018-03" db="EMBL/GenBank/DDBJ databases">
        <title>Genomic Encyclopedia of Archaeal and Bacterial Type Strains, Phase II (KMG-II): from individual species to whole genera.</title>
        <authorList>
            <person name="Goeker M."/>
        </authorList>
    </citation>
    <scope>NUCLEOTIDE SEQUENCE [LARGE SCALE GENOMIC DNA]</scope>
    <source>
        <strain evidence="6 7">DSM 101533</strain>
    </source>
</reference>
<dbReference type="PROSITE" id="PS01124">
    <property type="entry name" value="HTH_ARAC_FAMILY_2"/>
    <property type="match status" value="1"/>
</dbReference>
<dbReference type="PANTHER" id="PTHR43280">
    <property type="entry name" value="ARAC-FAMILY TRANSCRIPTIONAL REGULATOR"/>
    <property type="match status" value="1"/>
</dbReference>
<dbReference type="Gene3D" id="1.10.10.60">
    <property type="entry name" value="Homeodomain-like"/>
    <property type="match status" value="1"/>
</dbReference>
<dbReference type="GO" id="GO:0003700">
    <property type="term" value="F:DNA-binding transcription factor activity"/>
    <property type="evidence" value="ECO:0007669"/>
    <property type="project" value="InterPro"/>
</dbReference>
<dbReference type="InterPro" id="IPR018062">
    <property type="entry name" value="HTH_AraC-typ_CS"/>
</dbReference>
<dbReference type="EMBL" id="PVTP01000006">
    <property type="protein sequence ID" value="PRY77261.1"/>
    <property type="molecule type" value="Genomic_DNA"/>
</dbReference>
<dbReference type="RefSeq" id="WP_106357862.1">
    <property type="nucleotide sequence ID" value="NZ_PVTP01000006.1"/>
</dbReference>
<evidence type="ECO:0000256" key="1">
    <source>
        <dbReference type="ARBA" id="ARBA00023015"/>
    </source>
</evidence>
<dbReference type="InterPro" id="IPR018060">
    <property type="entry name" value="HTH_AraC"/>
</dbReference>
<proteinExistence type="predicted"/>
<accession>A0A2T0VYC5</accession>
<keyword evidence="7" id="KW-1185">Reference proteome</keyword>
<evidence type="ECO:0000256" key="2">
    <source>
        <dbReference type="ARBA" id="ARBA00023125"/>
    </source>
</evidence>
<dbReference type="InterPro" id="IPR009057">
    <property type="entry name" value="Homeodomain-like_sf"/>
</dbReference>
<dbReference type="GO" id="GO:0043565">
    <property type="term" value="F:sequence-specific DNA binding"/>
    <property type="evidence" value="ECO:0007669"/>
    <property type="project" value="InterPro"/>
</dbReference>
<dbReference type="SMART" id="SM00342">
    <property type="entry name" value="HTH_ARAC"/>
    <property type="match status" value="1"/>
</dbReference>
<dbReference type="Pfam" id="PF02311">
    <property type="entry name" value="AraC_binding"/>
    <property type="match status" value="1"/>
</dbReference>
<dbReference type="InterPro" id="IPR003313">
    <property type="entry name" value="AraC-bd"/>
</dbReference>
<dbReference type="SUPFAM" id="SSF46689">
    <property type="entry name" value="Homeodomain-like"/>
    <property type="match status" value="1"/>
</dbReference>